<dbReference type="OrthoDB" id="10437410at2759"/>
<gene>
    <name evidence="2" type="ORF">MEDL_47283</name>
</gene>
<feature type="compositionally biased region" description="Basic and acidic residues" evidence="1">
    <location>
        <begin position="42"/>
        <end position="53"/>
    </location>
</feature>
<protein>
    <submittedName>
        <fullName evidence="2">Uncharacterized protein</fullName>
    </submittedName>
</protein>
<comment type="caution">
    <text evidence="2">The sequence shown here is derived from an EMBL/GenBank/DDBJ whole genome shotgun (WGS) entry which is preliminary data.</text>
</comment>
<keyword evidence="3" id="KW-1185">Reference proteome</keyword>
<dbReference type="EMBL" id="CAJPWZ010002261">
    <property type="protein sequence ID" value="CAG2234681.1"/>
    <property type="molecule type" value="Genomic_DNA"/>
</dbReference>
<evidence type="ECO:0000256" key="1">
    <source>
        <dbReference type="SAM" id="MobiDB-lite"/>
    </source>
</evidence>
<accession>A0A8S3TXT9</accession>
<feature type="region of interest" description="Disordered" evidence="1">
    <location>
        <begin position="1"/>
        <end position="72"/>
    </location>
</feature>
<sequence>MSLAGKYKTKRKIDIELESSESDTHSTEKKRQRTGSPIETEQEIHKQDQEPQKTEQQASTPPLTDSRQSDSYSNENGGLLTKFIVGFQTVRNIFGYVSGLRRKLQCSTPDIVERYILIYIIKCVVKLRRDDEKKSDTVFEKDMTMAVYLRTLMVSWHQDDVGARPSDVISLSTMQKCIFDMQFFFHS</sequence>
<reference evidence="2" key="1">
    <citation type="submission" date="2021-03" db="EMBL/GenBank/DDBJ databases">
        <authorList>
            <person name="Bekaert M."/>
        </authorList>
    </citation>
    <scope>NUCLEOTIDE SEQUENCE</scope>
</reference>
<organism evidence="2 3">
    <name type="scientific">Mytilus edulis</name>
    <name type="common">Blue mussel</name>
    <dbReference type="NCBI Taxonomy" id="6550"/>
    <lineage>
        <taxon>Eukaryota</taxon>
        <taxon>Metazoa</taxon>
        <taxon>Spiralia</taxon>
        <taxon>Lophotrochozoa</taxon>
        <taxon>Mollusca</taxon>
        <taxon>Bivalvia</taxon>
        <taxon>Autobranchia</taxon>
        <taxon>Pteriomorphia</taxon>
        <taxon>Mytilida</taxon>
        <taxon>Mytiloidea</taxon>
        <taxon>Mytilidae</taxon>
        <taxon>Mytilinae</taxon>
        <taxon>Mytilus</taxon>
    </lineage>
</organism>
<dbReference type="Proteomes" id="UP000683360">
    <property type="component" value="Unassembled WGS sequence"/>
</dbReference>
<proteinExistence type="predicted"/>
<dbReference type="AlphaFoldDB" id="A0A8S3TXT9"/>
<name>A0A8S3TXT9_MYTED</name>
<evidence type="ECO:0000313" key="3">
    <source>
        <dbReference type="Proteomes" id="UP000683360"/>
    </source>
</evidence>
<evidence type="ECO:0000313" key="2">
    <source>
        <dbReference type="EMBL" id="CAG2234681.1"/>
    </source>
</evidence>
<feature type="compositionally biased region" description="Polar residues" evidence="1">
    <location>
        <begin position="54"/>
        <end position="72"/>
    </location>
</feature>